<reference evidence="3" key="5">
    <citation type="submission" date="2015-06" db="UniProtKB">
        <authorList>
            <consortium name="EnsemblFungi"/>
        </authorList>
    </citation>
    <scope>IDENTIFICATION</scope>
    <source>
        <strain evidence="3">ATCC 64411</strain>
    </source>
</reference>
<reference evidence="2" key="3">
    <citation type="submission" date="2011-03" db="EMBL/GenBank/DDBJ databases">
        <title>Annotation of Magnaporthe poae ATCC 64411.</title>
        <authorList>
            <person name="Ma L.-J."/>
            <person name="Dead R."/>
            <person name="Young S.K."/>
            <person name="Zeng Q."/>
            <person name="Gargeya S."/>
            <person name="Fitzgerald M."/>
            <person name="Haas B."/>
            <person name="Abouelleil A."/>
            <person name="Alvarado L."/>
            <person name="Arachchi H.M."/>
            <person name="Berlin A."/>
            <person name="Brown A."/>
            <person name="Chapman S.B."/>
            <person name="Chen Z."/>
            <person name="Dunbar C."/>
            <person name="Freedman E."/>
            <person name="Gearin G."/>
            <person name="Gellesch M."/>
            <person name="Goldberg J."/>
            <person name="Griggs A."/>
            <person name="Gujja S."/>
            <person name="Heiman D."/>
            <person name="Howarth C."/>
            <person name="Larson L."/>
            <person name="Lui A."/>
            <person name="MacDonald P.J.P."/>
            <person name="Mehta T."/>
            <person name="Montmayeur A."/>
            <person name="Murphy C."/>
            <person name="Neiman D."/>
            <person name="Pearson M."/>
            <person name="Priest M."/>
            <person name="Roberts A."/>
            <person name="Saif S."/>
            <person name="Shea T."/>
            <person name="Shenoy N."/>
            <person name="Sisk P."/>
            <person name="Stolte C."/>
            <person name="Sykes S."/>
            <person name="Yandava C."/>
            <person name="Wortman J."/>
            <person name="Nusbaum C."/>
            <person name="Birren B."/>
        </authorList>
    </citation>
    <scope>NUCLEOTIDE SEQUENCE</scope>
    <source>
        <strain evidence="2">ATCC 64411</strain>
    </source>
</reference>
<sequence>MPALVTNIGPYDLGTQDPRLPAYIWMVDKELDLSILRDQFSKVWHSLKVVALTPTKLEGESINARNKRLDISRAHFAKIMSDEELGTRFQEELIRHGSVLPHDSPFWGEVNQDGLELKALIHADSIEQCPRKQRALAGIILHTLHYLFNLEDPLAAGLANSIWQSLRIAAVSHQRLDLPDTVCEKLFSHPDVLENPFSTLQLDRDRAAQAGGGYHQTWFVERIMTKGTLWVGSYHPLTFASDSRSRKGIAKAYSGLIESRLPQLAESLDGMSILGRQVWAQVVKDIISREMLKNPESDNKGCTSSDLTSFYLMLHSAKRDRATFREVEEERAQRLVSTFNVDGPCVVATPFSSAWEMLPHPEIRSMSTCWVVEEVDDEPSMKEAGGGLGQFTGRKADKGKLKEGDEEGDKEEKLDNSGSVGRDNTYEPRIYKVVGKVKGLWELIPSTPFKKV</sequence>
<dbReference type="AlphaFoldDB" id="A0A0C4E5I0"/>
<dbReference type="Proteomes" id="UP000011715">
    <property type="component" value="Unassembled WGS sequence"/>
</dbReference>
<feature type="compositionally biased region" description="Basic and acidic residues" evidence="1">
    <location>
        <begin position="394"/>
        <end position="403"/>
    </location>
</feature>
<name>A0A0C4E5I0_MAGP6</name>
<feature type="region of interest" description="Disordered" evidence="1">
    <location>
        <begin position="380"/>
        <end position="424"/>
    </location>
</feature>
<evidence type="ECO:0000256" key="1">
    <source>
        <dbReference type="SAM" id="MobiDB-lite"/>
    </source>
</evidence>
<dbReference type="EMBL" id="ADBL01001878">
    <property type="status" value="NOT_ANNOTATED_CDS"/>
    <property type="molecule type" value="Genomic_DNA"/>
</dbReference>
<dbReference type="OrthoDB" id="4838874at2759"/>
<evidence type="ECO:0000313" key="2">
    <source>
        <dbReference type="EMBL" id="KLU88765.1"/>
    </source>
</evidence>
<reference evidence="3" key="4">
    <citation type="journal article" date="2015" name="G3 (Bethesda)">
        <title>Genome sequences of three phytopathogenic species of the Magnaporthaceae family of fungi.</title>
        <authorList>
            <person name="Okagaki L.H."/>
            <person name="Nunes C.C."/>
            <person name="Sailsbery J."/>
            <person name="Clay B."/>
            <person name="Brown D."/>
            <person name="John T."/>
            <person name="Oh Y."/>
            <person name="Young N."/>
            <person name="Fitzgerald M."/>
            <person name="Haas B.J."/>
            <person name="Zeng Q."/>
            <person name="Young S."/>
            <person name="Adiconis X."/>
            <person name="Fan L."/>
            <person name="Levin J.Z."/>
            <person name="Mitchell T.K."/>
            <person name="Okubara P.A."/>
            <person name="Farman M.L."/>
            <person name="Kohn L.M."/>
            <person name="Birren B."/>
            <person name="Ma L.-J."/>
            <person name="Dean R.A."/>
        </authorList>
    </citation>
    <scope>NUCLEOTIDE SEQUENCE</scope>
    <source>
        <strain evidence="3">ATCC 64411 / 73-15</strain>
    </source>
</reference>
<gene>
    <name evidence="2" type="ORF">MAPG_07749</name>
</gene>
<dbReference type="EnsemblFungi" id="MAPG_07749T0">
    <property type="protein sequence ID" value="MAPG_07749T0"/>
    <property type="gene ID" value="MAPG_07749"/>
</dbReference>
<dbReference type="EMBL" id="GL876972">
    <property type="protein sequence ID" value="KLU88765.1"/>
    <property type="molecule type" value="Genomic_DNA"/>
</dbReference>
<evidence type="ECO:0000313" key="4">
    <source>
        <dbReference type="Proteomes" id="UP000011715"/>
    </source>
</evidence>
<accession>A0A0C4E5I0</accession>
<proteinExistence type="predicted"/>
<dbReference type="eggNOG" id="ENOG502SM2V">
    <property type="taxonomic scope" value="Eukaryota"/>
</dbReference>
<evidence type="ECO:0000313" key="3">
    <source>
        <dbReference type="EnsemblFungi" id="MAPG_07749T0"/>
    </source>
</evidence>
<dbReference type="VEuPathDB" id="FungiDB:MAPG_07749"/>
<keyword evidence="4" id="KW-1185">Reference proteome</keyword>
<reference evidence="4" key="1">
    <citation type="submission" date="2010-05" db="EMBL/GenBank/DDBJ databases">
        <title>The genome sequence of Magnaporthe poae strain ATCC 64411.</title>
        <authorList>
            <person name="Ma L.-J."/>
            <person name="Dead R."/>
            <person name="Young S."/>
            <person name="Zeng Q."/>
            <person name="Koehrsen M."/>
            <person name="Alvarado L."/>
            <person name="Berlin A."/>
            <person name="Chapman S.B."/>
            <person name="Chen Z."/>
            <person name="Freedman E."/>
            <person name="Gellesch M."/>
            <person name="Goldberg J."/>
            <person name="Griggs A."/>
            <person name="Gujja S."/>
            <person name="Heilman E.R."/>
            <person name="Heiman D."/>
            <person name="Hepburn T."/>
            <person name="Howarth C."/>
            <person name="Jen D."/>
            <person name="Larson L."/>
            <person name="Mehta T."/>
            <person name="Neiman D."/>
            <person name="Pearson M."/>
            <person name="Roberts A."/>
            <person name="Saif S."/>
            <person name="Shea T."/>
            <person name="Shenoy N."/>
            <person name="Sisk P."/>
            <person name="Stolte C."/>
            <person name="Sykes S."/>
            <person name="Walk T."/>
            <person name="White J."/>
            <person name="Yandava C."/>
            <person name="Haas B."/>
            <person name="Nusbaum C."/>
            <person name="Birren B."/>
        </authorList>
    </citation>
    <scope>NUCLEOTIDE SEQUENCE [LARGE SCALE GENOMIC DNA]</scope>
    <source>
        <strain evidence="4">ATCC 64411 / 73-15</strain>
    </source>
</reference>
<reference evidence="2" key="2">
    <citation type="submission" date="2010-05" db="EMBL/GenBank/DDBJ databases">
        <title>The Genome Sequence of Magnaporthe poae strain ATCC 64411.</title>
        <authorList>
            <consortium name="The Broad Institute Genome Sequencing Platform"/>
            <consortium name="Broad Institute Genome Sequencing Center for Infectious Disease"/>
            <person name="Ma L.-J."/>
            <person name="Dead R."/>
            <person name="Young S."/>
            <person name="Zeng Q."/>
            <person name="Koehrsen M."/>
            <person name="Alvarado L."/>
            <person name="Berlin A."/>
            <person name="Chapman S.B."/>
            <person name="Chen Z."/>
            <person name="Freedman E."/>
            <person name="Gellesch M."/>
            <person name="Goldberg J."/>
            <person name="Griggs A."/>
            <person name="Gujja S."/>
            <person name="Heilman E.R."/>
            <person name="Heiman D."/>
            <person name="Hepburn T."/>
            <person name="Howarth C."/>
            <person name="Jen D."/>
            <person name="Larson L."/>
            <person name="Mehta T."/>
            <person name="Neiman D."/>
            <person name="Pearson M."/>
            <person name="Roberts A."/>
            <person name="Saif S."/>
            <person name="Shea T."/>
            <person name="Shenoy N."/>
            <person name="Sisk P."/>
            <person name="Stolte C."/>
            <person name="Sykes S."/>
            <person name="Walk T."/>
            <person name="White J."/>
            <person name="Yandava C."/>
            <person name="Haas B."/>
            <person name="Nusbaum C."/>
            <person name="Birren B."/>
        </authorList>
    </citation>
    <scope>NUCLEOTIDE SEQUENCE</scope>
    <source>
        <strain evidence="2">ATCC 64411</strain>
    </source>
</reference>
<organism evidence="3 4">
    <name type="scientific">Magnaporthiopsis poae (strain ATCC 64411 / 73-15)</name>
    <name type="common">Kentucky bluegrass fungus</name>
    <name type="synonym">Magnaporthe poae</name>
    <dbReference type="NCBI Taxonomy" id="644358"/>
    <lineage>
        <taxon>Eukaryota</taxon>
        <taxon>Fungi</taxon>
        <taxon>Dikarya</taxon>
        <taxon>Ascomycota</taxon>
        <taxon>Pezizomycotina</taxon>
        <taxon>Sordariomycetes</taxon>
        <taxon>Sordariomycetidae</taxon>
        <taxon>Magnaporthales</taxon>
        <taxon>Magnaporthaceae</taxon>
        <taxon>Magnaporthiopsis</taxon>
    </lineage>
</organism>
<protein>
    <submittedName>
        <fullName evidence="2 3">Uncharacterized protein</fullName>
    </submittedName>
</protein>